<dbReference type="PANTHER" id="PTHR45813">
    <property type="entry name" value="IG-LIKE DOMAIN-CONTAINING PROTEIN"/>
    <property type="match status" value="1"/>
</dbReference>
<name>A0ABY7EAU0_MYAAR</name>
<dbReference type="Gene3D" id="1.25.40.610">
    <property type="match status" value="1"/>
</dbReference>
<evidence type="ECO:0000313" key="2">
    <source>
        <dbReference type="Proteomes" id="UP001164746"/>
    </source>
</evidence>
<dbReference type="InterPro" id="IPR051587">
    <property type="entry name" value="Adhesion_GPCR"/>
</dbReference>
<evidence type="ECO:0000313" key="1">
    <source>
        <dbReference type="EMBL" id="WAR06960.1"/>
    </source>
</evidence>
<dbReference type="Gene3D" id="4.10.1240.10">
    <property type="entry name" value="GPCR, family 2, extracellular hormone receptor domain"/>
    <property type="match status" value="1"/>
</dbReference>
<gene>
    <name evidence="1" type="ORF">MAR_016918</name>
</gene>
<organism evidence="1 2">
    <name type="scientific">Mya arenaria</name>
    <name type="common">Soft-shell clam</name>
    <dbReference type="NCBI Taxonomy" id="6604"/>
    <lineage>
        <taxon>Eukaryota</taxon>
        <taxon>Metazoa</taxon>
        <taxon>Spiralia</taxon>
        <taxon>Lophotrochozoa</taxon>
        <taxon>Mollusca</taxon>
        <taxon>Bivalvia</taxon>
        <taxon>Autobranchia</taxon>
        <taxon>Heteroconchia</taxon>
        <taxon>Euheterodonta</taxon>
        <taxon>Imparidentia</taxon>
        <taxon>Neoheterodontei</taxon>
        <taxon>Myida</taxon>
        <taxon>Myoidea</taxon>
        <taxon>Myidae</taxon>
        <taxon>Mya</taxon>
    </lineage>
</organism>
<dbReference type="EMBL" id="CP111017">
    <property type="protein sequence ID" value="WAR06960.1"/>
    <property type="molecule type" value="Genomic_DNA"/>
</dbReference>
<dbReference type="Proteomes" id="UP001164746">
    <property type="component" value="Chromosome 6"/>
</dbReference>
<dbReference type="InterPro" id="IPR036445">
    <property type="entry name" value="GPCR_2_extracell_dom_sf"/>
</dbReference>
<accession>A0ABY7EAU0</accession>
<dbReference type="PANTHER" id="PTHR45813:SF8">
    <property type="entry name" value="IG-LIKE DOMAIN-CONTAINING PROTEIN"/>
    <property type="match status" value="1"/>
</dbReference>
<protein>
    <submittedName>
        <fullName evidence="1">Uncharacterized protein</fullName>
    </submittedName>
</protein>
<proteinExistence type="predicted"/>
<reference evidence="1" key="1">
    <citation type="submission" date="2022-11" db="EMBL/GenBank/DDBJ databases">
        <title>Centuries of genome instability and evolution in soft-shell clam transmissible cancer (bioRxiv).</title>
        <authorList>
            <person name="Hart S.F.M."/>
            <person name="Yonemitsu M.A."/>
            <person name="Giersch R.M."/>
            <person name="Beal B.F."/>
            <person name="Arriagada G."/>
            <person name="Davis B.W."/>
            <person name="Ostrander E.A."/>
            <person name="Goff S.P."/>
            <person name="Metzger M.J."/>
        </authorList>
    </citation>
    <scope>NUCLEOTIDE SEQUENCE</scope>
    <source>
        <strain evidence="1">MELC-2E11</strain>
        <tissue evidence="1">Siphon/mantle</tissue>
    </source>
</reference>
<keyword evidence="2" id="KW-1185">Reference proteome</keyword>
<sequence length="278" mass="30758">MHVYYGAIACAASTENGIVWPEAPDGHISRNKSCQEGYQGDIYRRCENGIYLNPVNNCTKRAIQDLHAQVFNGSLNSTEALSKLKQATNIWTAANENLPTTGDLQTLNQILDKVIDDIELNSTTVENVANSFFEVANNLLDETSTSSWKIAEIGQVDRCEHIMFPSTTSKAKKANNSMDDLIVVGCGLGKQVFSGGLFKNMSGKLPTSSNDIDSLDSSINGPVLSFSFHRPAIRTVDVRITFHRKLTDPSCSYWETNQRKLFTNAALEFCQSWDAVYL</sequence>